<feature type="compositionally biased region" description="Basic and acidic residues" evidence="1">
    <location>
        <begin position="159"/>
        <end position="180"/>
    </location>
</feature>
<sequence length="239" mass="26580">GVIRASVTLDHSVGETKSVAPPLEIKLPVPLEMKREDNALPSATQVKLQQQSEERFSSPLATPIGTNNDDMEEDEEDEDDWDAFHTVKESDHDESIFSALEISTDNCHQYSSSENHNSINNANAEHSEVATEILSDCLGDGGNREKILSDLAVEELKELSSKIEEHTQRRASTETGHNEDAEGSIDVAGDDEQQKESSDNKWIDPNFVESKSRHISRTRSSQKALEDKEKSNNEPAFFS</sequence>
<dbReference type="EMBL" id="JABFAC010000001">
    <property type="protein sequence ID" value="MBA0604551.1"/>
    <property type="molecule type" value="Genomic_DNA"/>
</dbReference>
<evidence type="ECO:0000313" key="3">
    <source>
        <dbReference type="Proteomes" id="UP000593561"/>
    </source>
</evidence>
<evidence type="ECO:0000256" key="1">
    <source>
        <dbReference type="SAM" id="MobiDB-lite"/>
    </source>
</evidence>
<dbReference type="AlphaFoldDB" id="A0A7J8QSJ8"/>
<reference evidence="2 3" key="1">
    <citation type="journal article" date="2019" name="Genome Biol. Evol.">
        <title>Insights into the evolution of the New World diploid cottons (Gossypium, subgenus Houzingenia) based on genome sequencing.</title>
        <authorList>
            <person name="Grover C.E."/>
            <person name="Arick M.A. 2nd"/>
            <person name="Thrash A."/>
            <person name="Conover J.L."/>
            <person name="Sanders W.S."/>
            <person name="Peterson D.G."/>
            <person name="Frelichowski J.E."/>
            <person name="Scheffler J.A."/>
            <person name="Scheffler B.E."/>
            <person name="Wendel J.F."/>
        </authorList>
    </citation>
    <scope>NUCLEOTIDE SEQUENCE [LARGE SCALE GENOMIC DNA]</scope>
    <source>
        <strain evidence="2">27</strain>
        <tissue evidence="2">Leaf</tissue>
    </source>
</reference>
<feature type="compositionally biased region" description="Basic and acidic residues" evidence="1">
    <location>
        <begin position="192"/>
        <end position="202"/>
    </location>
</feature>
<feature type="non-terminal residue" evidence="2">
    <location>
        <position position="1"/>
    </location>
</feature>
<dbReference type="Proteomes" id="UP000593561">
    <property type="component" value="Unassembled WGS sequence"/>
</dbReference>
<proteinExistence type="predicted"/>
<evidence type="ECO:0000313" key="2">
    <source>
        <dbReference type="EMBL" id="MBA0604551.1"/>
    </source>
</evidence>
<gene>
    <name evidence="2" type="ORF">Godav_017202</name>
</gene>
<feature type="region of interest" description="Disordered" evidence="1">
    <location>
        <begin position="159"/>
        <end position="239"/>
    </location>
</feature>
<keyword evidence="3" id="KW-1185">Reference proteome</keyword>
<organism evidence="2 3">
    <name type="scientific">Gossypium davidsonii</name>
    <name type="common">Davidson's cotton</name>
    <name type="synonym">Gossypium klotzschianum subsp. davidsonii</name>
    <dbReference type="NCBI Taxonomy" id="34287"/>
    <lineage>
        <taxon>Eukaryota</taxon>
        <taxon>Viridiplantae</taxon>
        <taxon>Streptophyta</taxon>
        <taxon>Embryophyta</taxon>
        <taxon>Tracheophyta</taxon>
        <taxon>Spermatophyta</taxon>
        <taxon>Magnoliopsida</taxon>
        <taxon>eudicotyledons</taxon>
        <taxon>Gunneridae</taxon>
        <taxon>Pentapetalae</taxon>
        <taxon>rosids</taxon>
        <taxon>malvids</taxon>
        <taxon>Malvales</taxon>
        <taxon>Malvaceae</taxon>
        <taxon>Malvoideae</taxon>
        <taxon>Gossypium</taxon>
    </lineage>
</organism>
<accession>A0A7J8QSJ8</accession>
<feature type="compositionally biased region" description="Polar residues" evidence="1">
    <location>
        <begin position="41"/>
        <end position="51"/>
    </location>
</feature>
<feature type="non-terminal residue" evidence="2">
    <location>
        <position position="239"/>
    </location>
</feature>
<feature type="compositionally biased region" description="Acidic residues" evidence="1">
    <location>
        <begin position="69"/>
        <end position="79"/>
    </location>
</feature>
<name>A0A7J8QSJ8_GOSDV</name>
<comment type="caution">
    <text evidence="2">The sequence shown here is derived from an EMBL/GenBank/DDBJ whole genome shotgun (WGS) entry which is preliminary data.</text>
</comment>
<feature type="region of interest" description="Disordered" evidence="1">
    <location>
        <begin position="36"/>
        <end position="79"/>
    </location>
</feature>
<protein>
    <submittedName>
        <fullName evidence="2">Uncharacterized protein</fullName>
    </submittedName>
</protein>